<feature type="compositionally biased region" description="Polar residues" evidence="1">
    <location>
        <begin position="1195"/>
        <end position="1204"/>
    </location>
</feature>
<dbReference type="Proteomes" id="UP001652660">
    <property type="component" value="Chromosome 9e"/>
</dbReference>
<dbReference type="RefSeq" id="XP_071921873.1">
    <property type="nucleotide sequence ID" value="XM_072065772.1"/>
</dbReference>
<dbReference type="InterPro" id="IPR043502">
    <property type="entry name" value="DNA/RNA_pol_sf"/>
</dbReference>
<dbReference type="SUPFAM" id="SSF56219">
    <property type="entry name" value="DNase I-like"/>
    <property type="match status" value="1"/>
</dbReference>
<evidence type="ECO:0000259" key="2">
    <source>
        <dbReference type="PROSITE" id="PS50878"/>
    </source>
</evidence>
<sequence>MRALVWNCQGVGSPLTVPHLREMNNLLSPNLIFLSETKNRKPVVDRIARSLRFDNSAVVEAMHKAGGMALLWKEDTQVVAVYQTAFTIEAKIEDMKLNCTWWFIGVYASCDAQIRKNQWEVLKERSRLWGSRFFIAGDFNDILSNEEKWGGVAREERSFRDFKDFLAHNHLIDIGFEGHPWTWSNHWDNDCEVRQRLDRCLGSMEWYQTFDKASCQHIDTYASYHSILCLNTSTGGGEKKKRFFFDKRWLQREKVYQVVERAWQKEEVGSRMFKVTRKIRNCRIELLKWRNTFNANSKSRIEEIKKELERVKNSDSYSEEEKFWSQKARINWLREGEKNTKYFHAHVKGRRSNNKIRKLQREDGSWTENEEEVVSEISDYFQKLFTCGDRRDMSEVLEGIPCSITHEMNAKLTKPIEKKEIKNALFSMQPEKAPGQDGMPPLFFQRFWNILKGDIIPAILSFFNTGHMLKSINHTVISLIPKFLHPTCLKDFRPISLCSVIYKIISKILANRLKPILDICISNTQSAFIPDRQILDNVIIAHEYMHYLKNKRQGLDGYMAIKLDMAKAYDRVEWHFLQAAMQKMGFCSQWINWITECMHSVTYSFNCNGETKGYISPGRGIRQGDPLSPYLFLICSEGFSSLLRRAEGRNEVKGLKISRQGPTITHLFFADDSLMFCKASTQQAREIMKILKTYEEASGQLINLDKSAVFFSKNIPLEQMREVCCALGGMGEMAQGKYLGLPMVITRTKNQVFGFIRENIRRKLQCWKNKLLSSAGREVMLKAVSMAMPTYAMSCFKLPRKLCKDITASMANYWWGETNGKSKLHWLSWKKLALDKTDGGLGFKDIEAFNKALLGKQIWRILTKPNLLLSKVLRAKYFPKESIFRCKAQKNVSWFWQGLLGVRSFIEKGVIRRIGNGRSTSIWEHKWIPGTPTGKPTTPRQGNNSLKMVQELISRKCWNRNVIFSMFNQFDAERILSIPISLVGREDSYFWQHNGGGCYSVKSGYNFLMKERDSDVKANAETAGPSIREGSQQLKQMWNTLWSLNIKHKIKLFIWKCITGALPVREAIFRRTGMGDPVCRACGEGQETVEHLLLNCPSTLDIWKVAPIQWDGVSDRQGDFKRWWCKISEAKLRPEGAQHIGLTANILWQVWKERNKQAFEGQNRRPPVRVMNKAQQEWLEQEELRQTKDRRSTEETASNQTVQHPETEEKESIVLEVFPTSQ</sequence>
<dbReference type="Pfam" id="PF13966">
    <property type="entry name" value="zf-RVT"/>
    <property type="match status" value="1"/>
</dbReference>
<keyword evidence="3" id="KW-1185">Reference proteome</keyword>
<name>A0ABM4VQR4_COFAR</name>
<dbReference type="Gene3D" id="3.60.10.10">
    <property type="entry name" value="Endonuclease/exonuclease/phosphatase"/>
    <property type="match status" value="1"/>
</dbReference>
<dbReference type="Pfam" id="PF03372">
    <property type="entry name" value="Exo_endo_phos"/>
    <property type="match status" value="1"/>
</dbReference>
<dbReference type="GeneID" id="113709853"/>
<feature type="region of interest" description="Disordered" evidence="1">
    <location>
        <begin position="1179"/>
        <end position="1222"/>
    </location>
</feature>
<accession>A0ABM4VQR4</accession>
<dbReference type="PANTHER" id="PTHR33116:SF86">
    <property type="entry name" value="REVERSE TRANSCRIPTASE DOMAIN-CONTAINING PROTEIN"/>
    <property type="match status" value="1"/>
</dbReference>
<evidence type="ECO:0000313" key="3">
    <source>
        <dbReference type="Proteomes" id="UP001652660"/>
    </source>
</evidence>
<dbReference type="InterPro" id="IPR036691">
    <property type="entry name" value="Endo/exonu/phosph_ase_sf"/>
</dbReference>
<dbReference type="SUPFAM" id="SSF56672">
    <property type="entry name" value="DNA/RNA polymerases"/>
    <property type="match status" value="1"/>
</dbReference>
<dbReference type="InterPro" id="IPR026960">
    <property type="entry name" value="RVT-Znf"/>
</dbReference>
<evidence type="ECO:0000313" key="4">
    <source>
        <dbReference type="RefSeq" id="XP_071921873.1"/>
    </source>
</evidence>
<feature type="compositionally biased region" description="Basic and acidic residues" evidence="1">
    <location>
        <begin position="1182"/>
        <end position="1194"/>
    </location>
</feature>
<protein>
    <recommendedName>
        <fullName evidence="2">Reverse transcriptase domain-containing protein</fullName>
    </recommendedName>
</protein>
<proteinExistence type="predicted"/>
<dbReference type="PROSITE" id="PS50878">
    <property type="entry name" value="RT_POL"/>
    <property type="match status" value="1"/>
</dbReference>
<dbReference type="Pfam" id="PF00078">
    <property type="entry name" value="RVT_1"/>
    <property type="match status" value="1"/>
</dbReference>
<evidence type="ECO:0000256" key="1">
    <source>
        <dbReference type="SAM" id="MobiDB-lite"/>
    </source>
</evidence>
<dbReference type="CDD" id="cd01650">
    <property type="entry name" value="RT_nLTR_like"/>
    <property type="match status" value="1"/>
</dbReference>
<dbReference type="PANTHER" id="PTHR33116">
    <property type="entry name" value="REVERSE TRANSCRIPTASE ZINC-BINDING DOMAIN-CONTAINING PROTEIN-RELATED-RELATED"/>
    <property type="match status" value="1"/>
</dbReference>
<organism evidence="3 4">
    <name type="scientific">Coffea arabica</name>
    <name type="common">Arabian coffee</name>
    <dbReference type="NCBI Taxonomy" id="13443"/>
    <lineage>
        <taxon>Eukaryota</taxon>
        <taxon>Viridiplantae</taxon>
        <taxon>Streptophyta</taxon>
        <taxon>Embryophyta</taxon>
        <taxon>Tracheophyta</taxon>
        <taxon>Spermatophyta</taxon>
        <taxon>Magnoliopsida</taxon>
        <taxon>eudicotyledons</taxon>
        <taxon>Gunneridae</taxon>
        <taxon>Pentapetalae</taxon>
        <taxon>asterids</taxon>
        <taxon>lamiids</taxon>
        <taxon>Gentianales</taxon>
        <taxon>Rubiaceae</taxon>
        <taxon>Ixoroideae</taxon>
        <taxon>Gardenieae complex</taxon>
        <taxon>Bertiereae - Coffeeae clade</taxon>
        <taxon>Coffeeae</taxon>
        <taxon>Coffea</taxon>
    </lineage>
</organism>
<reference evidence="4" key="1">
    <citation type="submission" date="2025-08" db="UniProtKB">
        <authorList>
            <consortium name="RefSeq"/>
        </authorList>
    </citation>
    <scope>IDENTIFICATION</scope>
    <source>
        <tissue evidence="4">Leaves</tissue>
    </source>
</reference>
<dbReference type="InterPro" id="IPR000477">
    <property type="entry name" value="RT_dom"/>
</dbReference>
<feature type="domain" description="Reverse transcriptase" evidence="2">
    <location>
        <begin position="461"/>
        <end position="743"/>
    </location>
</feature>
<dbReference type="InterPro" id="IPR005135">
    <property type="entry name" value="Endo/exonuclease/phosphatase"/>
</dbReference>
<gene>
    <name evidence="4" type="primary">LOC113709853</name>
</gene>